<evidence type="ECO:0000256" key="1">
    <source>
        <dbReference type="ARBA" id="ARBA00022679"/>
    </source>
</evidence>
<reference evidence="9 10" key="1">
    <citation type="journal article" date="2010" name="Stand. Genomic Sci.">
        <title>Complete genome sequence of Haliangium ochraceum type strain (SMP-2).</title>
        <authorList>
            <consortium name="US DOE Joint Genome Institute (JGI-PGF)"/>
            <person name="Ivanova N."/>
            <person name="Daum C."/>
            <person name="Lang E."/>
            <person name="Abt B."/>
            <person name="Kopitz M."/>
            <person name="Saunders E."/>
            <person name="Lapidus A."/>
            <person name="Lucas S."/>
            <person name="Glavina Del Rio T."/>
            <person name="Nolan M."/>
            <person name="Tice H."/>
            <person name="Copeland A."/>
            <person name="Cheng J.F."/>
            <person name="Chen F."/>
            <person name="Bruce D."/>
            <person name="Goodwin L."/>
            <person name="Pitluck S."/>
            <person name="Mavromatis K."/>
            <person name="Pati A."/>
            <person name="Mikhailova N."/>
            <person name="Chen A."/>
            <person name="Palaniappan K."/>
            <person name="Land M."/>
            <person name="Hauser L."/>
            <person name="Chang Y.J."/>
            <person name="Jeffries C.D."/>
            <person name="Detter J.C."/>
            <person name="Brettin T."/>
            <person name="Rohde M."/>
            <person name="Goker M."/>
            <person name="Bristow J."/>
            <person name="Markowitz V."/>
            <person name="Eisen J.A."/>
            <person name="Hugenholtz P."/>
            <person name="Kyrpides N.C."/>
            <person name="Klenk H.P."/>
        </authorList>
    </citation>
    <scope>NUCLEOTIDE SEQUENCE [LARGE SCALE GENOMIC DNA]</scope>
    <source>
        <strain evidence="10">DSM 14365 / CIP 107738 / JCM 11303 / AJ 13395 / SMP-2</strain>
    </source>
</reference>
<proteinExistence type="predicted"/>
<name>D0LH39_HALO1</name>
<dbReference type="AlphaFoldDB" id="D0LH39"/>
<keyword evidence="6" id="KW-0511">Multifunctional enzyme</keyword>
<dbReference type="Gene3D" id="3.30.460.10">
    <property type="entry name" value="Beta Polymerase, domain 2"/>
    <property type="match status" value="2"/>
</dbReference>
<dbReference type="GO" id="GO:0000820">
    <property type="term" value="P:regulation of glutamine family amino acid metabolic process"/>
    <property type="evidence" value="ECO:0007669"/>
    <property type="project" value="TreeGrafter"/>
</dbReference>
<feature type="domain" description="PII-uridylyltransferase/Glutamine-synthetase adenylyltransferase" evidence="8">
    <location>
        <begin position="867"/>
        <end position="984"/>
    </location>
</feature>
<dbReference type="GO" id="GO:0016874">
    <property type="term" value="F:ligase activity"/>
    <property type="evidence" value="ECO:0007669"/>
    <property type="project" value="UniProtKB-KW"/>
</dbReference>
<feature type="domain" description="Glutamate-ammonia ligase adenylyltransferase repeated" evidence="7">
    <location>
        <begin position="46"/>
        <end position="290"/>
    </location>
</feature>
<dbReference type="Gene3D" id="1.20.120.330">
    <property type="entry name" value="Nucleotidyltransferases domain 2"/>
    <property type="match status" value="2"/>
</dbReference>
<evidence type="ECO:0000313" key="10">
    <source>
        <dbReference type="Proteomes" id="UP000001880"/>
    </source>
</evidence>
<feature type="domain" description="Glutamate-ammonia ligase adenylyltransferase repeated" evidence="7">
    <location>
        <begin position="563"/>
        <end position="811"/>
    </location>
</feature>
<evidence type="ECO:0000256" key="6">
    <source>
        <dbReference type="ARBA" id="ARBA00023268"/>
    </source>
</evidence>
<dbReference type="Gene3D" id="1.20.120.1510">
    <property type="match status" value="1"/>
</dbReference>
<dbReference type="Pfam" id="PF03710">
    <property type="entry name" value="GlnE"/>
    <property type="match status" value="2"/>
</dbReference>
<dbReference type="InterPro" id="IPR023057">
    <property type="entry name" value="GlnE"/>
</dbReference>
<dbReference type="Proteomes" id="UP000001880">
    <property type="component" value="Chromosome"/>
</dbReference>
<dbReference type="GO" id="GO:0005524">
    <property type="term" value="F:ATP binding"/>
    <property type="evidence" value="ECO:0007669"/>
    <property type="project" value="UniProtKB-KW"/>
</dbReference>
<keyword evidence="5" id="KW-0460">Magnesium</keyword>
<sequence length="995" mass="110135">MSFDVAAGAPDPRDAGLRCERIFDAAEHAGLRLDVERAEVRTVLALCCQRAPYLALLLGRDPARLERVAGSAYLYREKPVEVMARELAQRLAGCDDDDVDGVRRALRRYRADELVRLGVRELALGNPSDVGRELAHLADVAFDAAIEVHDRLLRARYGAPRFRDHDGREHDARLVVIAMGKHGGEELNFSSDVDVIYIYTSDAGAAGSLSLHEYFAKLCKQVTATISEVTEEDVVFRVDLRLRPEGSRGAIANSLPSTERYYETWGRPWERQAWLKARPCAGDLELGAEVMSTLAPFIHPRSTSSNVIDEVYELNQRIKRELGSEDSVDGGFDLKNGEGGIREIEFFVQALQLIHAGRQPALRARSTLVALDQMLFAGLVSEHEHRALSESYRFLRRAEHVLQLESGRQTQRLPRDAQALEVFARRLGLTDSAALRERLDEITSEVGNLFDTLGAPEPEPASAIAALIDGDHPDEPALLAKLGFRDPETALRLLEQARRRPLSPFSPSARGPVARIAPELVSELASSPDPDQALRYLSELVAMPRVTSTMWRLFDENPVILRLLMSLFGTSAYLAKYFVQHPELIDLLVDAGRRSARRTPAALSRSLDEQLAGASEDDEEELWNRLALFKNAQILRIALSDIAGELDCEEVCEELSLLADMVLGRVYEFVRASMEERHGLPRERESGAPAVLAVLALGKLGGRELGYASDLDVIFVYSGDGESDGRRSLDNVTYMTRLAQRLMSALHAMHPGGRLYELDTRLRPSGSQGLLVSSLSAWHKYHQGRARTWERQALTKLRAVAGDEALGARVAEAARAFVYQASVGDPGEGAGEGEGEGGEAERVRSLAEAITSMRVRIERELAGPRGAQDIKTGRGGIIDIEFASQFLQLAHGPRCPDLRTPSTVAALRAAAASGVADDADCELLIDGYRFLRTLEHRMRIVHDRSVQRLPSDPDELDKLARRAGFPDADSLQREYLHFTHEIRCAYDRVLGVDER</sequence>
<dbReference type="eggNOG" id="COG1391">
    <property type="taxonomic scope" value="Bacteria"/>
</dbReference>
<dbReference type="GO" id="GO:0005829">
    <property type="term" value="C:cytosol"/>
    <property type="evidence" value="ECO:0007669"/>
    <property type="project" value="TreeGrafter"/>
</dbReference>
<protein>
    <submittedName>
        <fullName evidence="9">Glutamate-ammonia ligase adenylyltransferase</fullName>
    </submittedName>
</protein>
<dbReference type="HOGENOM" id="CLU_006233_1_1_7"/>
<dbReference type="CDD" id="cd05401">
    <property type="entry name" value="NT_GlnE_GlnD_like"/>
    <property type="match status" value="2"/>
</dbReference>
<keyword evidence="4" id="KW-0067">ATP-binding</keyword>
<dbReference type="InterPro" id="IPR013546">
    <property type="entry name" value="PII_UdlTrfase/GS_AdlTrfase"/>
</dbReference>
<evidence type="ECO:0000256" key="5">
    <source>
        <dbReference type="ARBA" id="ARBA00022842"/>
    </source>
</evidence>
<keyword evidence="3" id="KW-0547">Nucleotide-binding</keyword>
<keyword evidence="10" id="KW-1185">Reference proteome</keyword>
<dbReference type="InterPro" id="IPR043519">
    <property type="entry name" value="NT_sf"/>
</dbReference>
<dbReference type="EMBL" id="CP001804">
    <property type="protein sequence ID" value="ACY18184.1"/>
    <property type="molecule type" value="Genomic_DNA"/>
</dbReference>
<evidence type="ECO:0000256" key="3">
    <source>
        <dbReference type="ARBA" id="ARBA00022741"/>
    </source>
</evidence>
<organism evidence="9 10">
    <name type="scientific">Haliangium ochraceum (strain DSM 14365 / JCM 11303 / SMP-2)</name>
    <dbReference type="NCBI Taxonomy" id="502025"/>
    <lineage>
        <taxon>Bacteria</taxon>
        <taxon>Pseudomonadati</taxon>
        <taxon>Myxococcota</taxon>
        <taxon>Polyangia</taxon>
        <taxon>Haliangiales</taxon>
        <taxon>Kofleriaceae</taxon>
        <taxon>Haliangium</taxon>
    </lineage>
</organism>
<dbReference type="OrthoDB" id="9759366at2"/>
<dbReference type="KEGG" id="hoh:Hoch_5707"/>
<dbReference type="SUPFAM" id="SSF81301">
    <property type="entry name" value="Nucleotidyltransferase"/>
    <property type="match status" value="2"/>
</dbReference>
<dbReference type="GO" id="GO:0008882">
    <property type="term" value="F:[glutamate-ammonia-ligase] adenylyltransferase activity"/>
    <property type="evidence" value="ECO:0007669"/>
    <property type="project" value="InterPro"/>
</dbReference>
<dbReference type="STRING" id="502025.Hoch_5707"/>
<evidence type="ECO:0000259" key="7">
    <source>
        <dbReference type="Pfam" id="PF03710"/>
    </source>
</evidence>
<dbReference type="InterPro" id="IPR005190">
    <property type="entry name" value="GlnE_rpt_dom"/>
</dbReference>
<dbReference type="NCBIfam" id="NF008292">
    <property type="entry name" value="PRK11072.1"/>
    <property type="match status" value="1"/>
</dbReference>
<evidence type="ECO:0000259" key="8">
    <source>
        <dbReference type="Pfam" id="PF08335"/>
    </source>
</evidence>
<dbReference type="PANTHER" id="PTHR30621">
    <property type="entry name" value="GLUTAMINE SYNTHETASE ADENYLYLTRANSFERASE"/>
    <property type="match status" value="1"/>
</dbReference>
<accession>D0LH39</accession>
<gene>
    <name evidence="9" type="ordered locus">Hoch_5707</name>
</gene>
<evidence type="ECO:0000313" key="9">
    <source>
        <dbReference type="EMBL" id="ACY18184.1"/>
    </source>
</evidence>
<dbReference type="RefSeq" id="WP_012830776.1">
    <property type="nucleotide sequence ID" value="NC_013440.1"/>
</dbReference>
<feature type="domain" description="PII-uridylyltransferase/Glutamine-synthetase adenylyltransferase" evidence="8">
    <location>
        <begin position="320"/>
        <end position="453"/>
    </location>
</feature>
<dbReference type="SUPFAM" id="SSF81593">
    <property type="entry name" value="Nucleotidyltransferase substrate binding subunit/domain"/>
    <property type="match status" value="2"/>
</dbReference>
<dbReference type="PANTHER" id="PTHR30621:SF0">
    <property type="entry name" value="BIFUNCTIONAL GLUTAMINE SYNTHETASE ADENYLYLTRANSFERASE_ADENYLYL-REMOVING ENZYME"/>
    <property type="match status" value="1"/>
</dbReference>
<keyword evidence="9" id="KW-0436">Ligase</keyword>
<keyword evidence="2 9" id="KW-0548">Nucleotidyltransferase</keyword>
<evidence type="ECO:0000256" key="4">
    <source>
        <dbReference type="ARBA" id="ARBA00022840"/>
    </source>
</evidence>
<keyword evidence="1 9" id="KW-0808">Transferase</keyword>
<evidence type="ECO:0000256" key="2">
    <source>
        <dbReference type="ARBA" id="ARBA00022695"/>
    </source>
</evidence>
<dbReference type="Pfam" id="PF08335">
    <property type="entry name" value="GlnD_UR_UTase"/>
    <property type="match status" value="2"/>
</dbReference>